<dbReference type="RefSeq" id="WP_376717811.1">
    <property type="nucleotide sequence ID" value="NZ_JAVSCK010000001.1"/>
</dbReference>
<evidence type="ECO:0000313" key="2">
    <source>
        <dbReference type="EMBL" id="MFD1161486.1"/>
    </source>
</evidence>
<dbReference type="Pfam" id="PF01638">
    <property type="entry name" value="HxlR"/>
    <property type="match status" value="1"/>
</dbReference>
<protein>
    <submittedName>
        <fullName evidence="2">Winged helix-turn-helix transcriptional regulator</fullName>
    </submittedName>
</protein>
<name>A0ABW3R8Y8_9FLAO</name>
<proteinExistence type="predicted"/>
<accession>A0ABW3R8Y8</accession>
<evidence type="ECO:0000313" key="3">
    <source>
        <dbReference type="Proteomes" id="UP001597163"/>
    </source>
</evidence>
<feature type="domain" description="HTH hxlR-type" evidence="1">
    <location>
        <begin position="1"/>
        <end position="24"/>
    </location>
</feature>
<keyword evidence="3" id="KW-1185">Reference proteome</keyword>
<dbReference type="InterPro" id="IPR002577">
    <property type="entry name" value="HTH_HxlR"/>
</dbReference>
<reference evidence="3" key="1">
    <citation type="journal article" date="2019" name="Int. J. Syst. Evol. Microbiol.">
        <title>The Global Catalogue of Microorganisms (GCM) 10K type strain sequencing project: providing services to taxonomists for standard genome sequencing and annotation.</title>
        <authorList>
            <consortium name="The Broad Institute Genomics Platform"/>
            <consortium name="The Broad Institute Genome Sequencing Center for Infectious Disease"/>
            <person name="Wu L."/>
            <person name="Ma J."/>
        </authorList>
    </citation>
    <scope>NUCLEOTIDE SEQUENCE [LARGE SCALE GENOMIC DNA]</scope>
    <source>
        <strain evidence="3">CCUG 63246</strain>
    </source>
</reference>
<gene>
    <name evidence="2" type="ORF">ACFQ2E_03600</name>
</gene>
<comment type="caution">
    <text evidence="2">The sequence shown here is derived from an EMBL/GenBank/DDBJ whole genome shotgun (WGS) entry which is preliminary data.</text>
</comment>
<dbReference type="EMBL" id="JBHTLJ010000001">
    <property type="protein sequence ID" value="MFD1161486.1"/>
    <property type="molecule type" value="Genomic_DNA"/>
</dbReference>
<sequence>MEYSLTERGRTLESLIAELMDWGYFKEKNYLELNIRWANGQDPAKIKPQHT</sequence>
<dbReference type="Proteomes" id="UP001597163">
    <property type="component" value="Unassembled WGS sequence"/>
</dbReference>
<evidence type="ECO:0000259" key="1">
    <source>
        <dbReference type="Pfam" id="PF01638"/>
    </source>
</evidence>
<organism evidence="2 3">
    <name type="scientific">Hwangdonia seohaensis</name>
    <dbReference type="NCBI Taxonomy" id="1240727"/>
    <lineage>
        <taxon>Bacteria</taxon>
        <taxon>Pseudomonadati</taxon>
        <taxon>Bacteroidota</taxon>
        <taxon>Flavobacteriia</taxon>
        <taxon>Flavobacteriales</taxon>
        <taxon>Flavobacteriaceae</taxon>
        <taxon>Hwangdonia</taxon>
    </lineage>
</organism>